<feature type="domain" description="Abortive infection protein-like C-terminal" evidence="1">
    <location>
        <begin position="160"/>
        <end position="236"/>
    </location>
</feature>
<evidence type="ECO:0000313" key="2">
    <source>
        <dbReference type="EMBL" id="MBC5623306.1"/>
    </source>
</evidence>
<protein>
    <submittedName>
        <fullName evidence="2">Abortive infection family protein</fullName>
    </submittedName>
</protein>
<evidence type="ECO:0000259" key="1">
    <source>
        <dbReference type="Pfam" id="PF14355"/>
    </source>
</evidence>
<dbReference type="Proteomes" id="UP000646484">
    <property type="component" value="Unassembled WGS sequence"/>
</dbReference>
<accession>A0ABR7D5T9</accession>
<comment type="caution">
    <text evidence="2">The sequence shown here is derived from an EMBL/GenBank/DDBJ whole genome shotgun (WGS) entry which is preliminary data.</text>
</comment>
<dbReference type="EMBL" id="JACOOH010000010">
    <property type="protein sequence ID" value="MBC5623306.1"/>
    <property type="molecule type" value="Genomic_DNA"/>
</dbReference>
<organism evidence="2 3">
    <name type="scientific">Butyricimonas hominis</name>
    <dbReference type="NCBI Taxonomy" id="2763032"/>
    <lineage>
        <taxon>Bacteria</taxon>
        <taxon>Pseudomonadati</taxon>
        <taxon>Bacteroidota</taxon>
        <taxon>Bacteroidia</taxon>
        <taxon>Bacteroidales</taxon>
        <taxon>Odoribacteraceae</taxon>
        <taxon>Butyricimonas</taxon>
    </lineage>
</organism>
<proteinExistence type="predicted"/>
<sequence length="257" mass="29645">MENISPKYLMSLVKKIEKVLWAEYKTYKEVRAYIEKWHEVEESWNSSWENFSIVAKDNSNDIDLWATLHKIDGETLLKIAMDLGIETPDYIPAIPTFRNEIKASYKTASSIFEKAFKQVEQHPDIAIGLANSALESIIKEILKDERVKTSLKGSETLYVLAEKVLKTFQLFPKSDMPNEIKVIGSSLLTCSKSIEELRSEKTEFHGKTKEDYIVKEPLYACFVINSIATIGLFLIKYFENKFITFPTRDDDSDFLPF</sequence>
<name>A0ABR7D5T9_9BACT</name>
<reference evidence="2 3" key="1">
    <citation type="submission" date="2020-08" db="EMBL/GenBank/DDBJ databases">
        <title>Genome public.</title>
        <authorList>
            <person name="Liu C."/>
            <person name="Sun Q."/>
        </authorList>
    </citation>
    <scope>NUCLEOTIDE SEQUENCE [LARGE SCALE GENOMIC DNA]</scope>
    <source>
        <strain evidence="2 3">NSJ-56</strain>
    </source>
</reference>
<gene>
    <name evidence="2" type="ORF">H8S64_19595</name>
</gene>
<dbReference type="InterPro" id="IPR026001">
    <property type="entry name" value="Abi-like_C"/>
</dbReference>
<evidence type="ECO:0000313" key="3">
    <source>
        <dbReference type="Proteomes" id="UP000646484"/>
    </source>
</evidence>
<dbReference type="RefSeq" id="WP_186978388.1">
    <property type="nucleotide sequence ID" value="NZ_JACOOH010000010.1"/>
</dbReference>
<keyword evidence="3" id="KW-1185">Reference proteome</keyword>
<dbReference type="Pfam" id="PF14355">
    <property type="entry name" value="Abi_C"/>
    <property type="match status" value="1"/>
</dbReference>